<dbReference type="PROSITE" id="PS50237">
    <property type="entry name" value="HECT"/>
    <property type="match status" value="1"/>
</dbReference>
<evidence type="ECO:0000256" key="3">
    <source>
        <dbReference type="ARBA" id="ARBA00022679"/>
    </source>
</evidence>
<dbReference type="Gene3D" id="3.90.1750.10">
    <property type="entry name" value="Hect, E3 ligase catalytic domains"/>
    <property type="match status" value="1"/>
</dbReference>
<feature type="domain" description="HECT" evidence="7">
    <location>
        <begin position="577"/>
        <end position="871"/>
    </location>
</feature>
<comment type="caution">
    <text evidence="5">Lacks conserved residue(s) required for the propagation of feature annotation.</text>
</comment>
<dbReference type="AlphaFoldDB" id="A0AAD5U496"/>
<evidence type="ECO:0000256" key="5">
    <source>
        <dbReference type="PROSITE-ProRule" id="PRU00104"/>
    </source>
</evidence>
<keyword evidence="3" id="KW-0808">Transferase</keyword>
<evidence type="ECO:0000259" key="7">
    <source>
        <dbReference type="PROSITE" id="PS50237"/>
    </source>
</evidence>
<evidence type="ECO:0000256" key="6">
    <source>
        <dbReference type="SAM" id="MobiDB-lite"/>
    </source>
</evidence>
<proteinExistence type="predicted"/>
<feature type="region of interest" description="Disordered" evidence="6">
    <location>
        <begin position="141"/>
        <end position="189"/>
    </location>
</feature>
<dbReference type="InterPro" id="IPR000569">
    <property type="entry name" value="HECT_dom"/>
</dbReference>
<organism evidence="8 9">
    <name type="scientific">Clydaea vesicula</name>
    <dbReference type="NCBI Taxonomy" id="447962"/>
    <lineage>
        <taxon>Eukaryota</taxon>
        <taxon>Fungi</taxon>
        <taxon>Fungi incertae sedis</taxon>
        <taxon>Chytridiomycota</taxon>
        <taxon>Chytridiomycota incertae sedis</taxon>
        <taxon>Chytridiomycetes</taxon>
        <taxon>Lobulomycetales</taxon>
        <taxon>Lobulomycetaceae</taxon>
        <taxon>Clydaea</taxon>
    </lineage>
</organism>
<evidence type="ECO:0000256" key="4">
    <source>
        <dbReference type="ARBA" id="ARBA00022786"/>
    </source>
</evidence>
<feature type="compositionally biased region" description="Polar residues" evidence="6">
    <location>
        <begin position="155"/>
        <end position="186"/>
    </location>
</feature>
<reference evidence="8" key="1">
    <citation type="submission" date="2020-05" db="EMBL/GenBank/DDBJ databases">
        <title>Phylogenomic resolution of chytrid fungi.</title>
        <authorList>
            <person name="Stajich J.E."/>
            <person name="Amses K."/>
            <person name="Simmons R."/>
            <person name="Seto K."/>
            <person name="Myers J."/>
            <person name="Bonds A."/>
            <person name="Quandt C.A."/>
            <person name="Barry K."/>
            <person name="Liu P."/>
            <person name="Grigoriev I."/>
            <person name="Longcore J.E."/>
            <person name="James T.Y."/>
        </authorList>
    </citation>
    <scope>NUCLEOTIDE SEQUENCE</scope>
    <source>
        <strain evidence="8">JEL0476</strain>
    </source>
</reference>
<dbReference type="CDD" id="cd00078">
    <property type="entry name" value="HECTc"/>
    <property type="match status" value="1"/>
</dbReference>
<dbReference type="InterPro" id="IPR035983">
    <property type="entry name" value="Hect_E3_ubiquitin_ligase"/>
</dbReference>
<keyword evidence="9" id="KW-1185">Reference proteome</keyword>
<evidence type="ECO:0000313" key="8">
    <source>
        <dbReference type="EMBL" id="KAJ3218464.1"/>
    </source>
</evidence>
<dbReference type="GO" id="GO:0000209">
    <property type="term" value="P:protein polyubiquitination"/>
    <property type="evidence" value="ECO:0007669"/>
    <property type="project" value="InterPro"/>
</dbReference>
<evidence type="ECO:0000256" key="1">
    <source>
        <dbReference type="ARBA" id="ARBA00000885"/>
    </source>
</evidence>
<accession>A0AAD5U496</accession>
<dbReference type="Gene3D" id="3.30.2160.10">
    <property type="entry name" value="Hect, E3 ligase catalytic domain"/>
    <property type="match status" value="1"/>
</dbReference>
<dbReference type="EC" id="2.3.2.26" evidence="2"/>
<dbReference type="SMART" id="SM00119">
    <property type="entry name" value="HECTc"/>
    <property type="match status" value="1"/>
</dbReference>
<dbReference type="Proteomes" id="UP001211065">
    <property type="component" value="Unassembled WGS sequence"/>
</dbReference>
<dbReference type="Pfam" id="PF00632">
    <property type="entry name" value="HECT"/>
    <property type="match status" value="1"/>
</dbReference>
<dbReference type="EMBL" id="JADGJW010000379">
    <property type="protein sequence ID" value="KAJ3218464.1"/>
    <property type="molecule type" value="Genomic_DNA"/>
</dbReference>
<dbReference type="SUPFAM" id="SSF56204">
    <property type="entry name" value="Hect, E3 ligase catalytic domain"/>
    <property type="match status" value="1"/>
</dbReference>
<dbReference type="FunFam" id="3.30.2160.10:FF:000004">
    <property type="entry name" value="probable E3 ubiquitin-protein ligase HERC4 isoform X1"/>
    <property type="match status" value="1"/>
</dbReference>
<comment type="catalytic activity">
    <reaction evidence="1">
        <text>S-ubiquitinyl-[E2 ubiquitin-conjugating enzyme]-L-cysteine + [acceptor protein]-L-lysine = [E2 ubiquitin-conjugating enzyme]-L-cysteine + N(6)-ubiquitinyl-[acceptor protein]-L-lysine.</text>
        <dbReference type="EC" id="2.3.2.26"/>
    </reaction>
</comment>
<dbReference type="PANTHER" id="PTHR45700:SF8">
    <property type="entry name" value="HECT-TYPE E3 UBIQUITIN TRANSFERASE"/>
    <property type="match status" value="1"/>
</dbReference>
<dbReference type="PANTHER" id="PTHR45700">
    <property type="entry name" value="UBIQUITIN-PROTEIN LIGASE E3C"/>
    <property type="match status" value="1"/>
</dbReference>
<keyword evidence="4 5" id="KW-0833">Ubl conjugation pathway</keyword>
<evidence type="ECO:0000256" key="2">
    <source>
        <dbReference type="ARBA" id="ARBA00012485"/>
    </source>
</evidence>
<sequence>MIMAVQLAQRPSVLFCQNVPQEPVLTSLQTENSNLNTSKPFLSSLLNSTPFATLFNPVAIDSVKTTERKRSSTTDLLLDNSNSDVSVTSATTNGNNNDAAISDSIGSLGLKMLNSLKFKTKSFMDLPSLWSSSDFSKDNTYSSTALPSSPMLHSGTANSSPINSVPTSPTSSRKLSNLRQSSTSCVEESDENGQELSLKYLTYPLLKIAVENFKNSLKETEANVEVKVMTDQDTDNPSLFVDRDKLNDSTFLINTLRSTFSSSEALNNSFMYPSKDSDKFDHTSNPFGIDIQAVRDSYDLILELSSHETVLMTFVNAQEILLAKLQLNLKRLQYGDPKMLRQLIILLENPLLQDKSYQESLLKKLCIVIGGLKSKSRAVLKSWLTAYDQDGLGRIVKIFQQYFDDHYYAGPNSDEALIASVKVLSLLYHANEASKPKLLKINCFYSDSLCRKLNFKDEYKIWKRTQQPPKTGHIPRSHSMPNINGFPEFSYFNFPFLFDPVAKTRILHIDAMTQMSLEFEDAFVHQALVIHAHKFLQDSASVATIEQELERKTNPYLLLEVRRSKLVDDVLDQITRKQADLKKPLKVKFVGEEGQDAGGVQKEFFQNLIGYLMSPTYGMFVYDEDTRFVWINGASLESERQYELIGTVLGLALYNGVILGINFPMIVYKKLLDEEIDLEDLKQGFPVLGRGLQQLLDWDDGDVADVFFRSFEISYDVYGHVKTFPLVANGSDIPVTNENRKKFVKLYINHFVNESTKRQFSAFRRGFHKVCGGPALKMCRPEELELLICGTTTTNMDFKLLEEATKYEEFSPDDKLIVGFWKIVHEDFDLEMKKKLLNFVTSSDRVPLKGLGNLTFKIQKNGGDTDRLPTSAVKK</sequence>
<dbReference type="Gene3D" id="3.30.2410.10">
    <property type="entry name" value="Hect, E3 ligase catalytic domain"/>
    <property type="match status" value="1"/>
</dbReference>
<gene>
    <name evidence="8" type="ORF">HK099_005037</name>
</gene>
<evidence type="ECO:0000313" key="9">
    <source>
        <dbReference type="Proteomes" id="UP001211065"/>
    </source>
</evidence>
<protein>
    <recommendedName>
        <fullName evidence="2">HECT-type E3 ubiquitin transferase</fullName>
        <ecNumber evidence="2">2.3.2.26</ecNumber>
    </recommendedName>
</protein>
<dbReference type="GO" id="GO:0061630">
    <property type="term" value="F:ubiquitin protein ligase activity"/>
    <property type="evidence" value="ECO:0007669"/>
    <property type="project" value="UniProtKB-EC"/>
</dbReference>
<name>A0AAD5U496_9FUNG</name>
<comment type="caution">
    <text evidence="8">The sequence shown here is derived from an EMBL/GenBank/DDBJ whole genome shotgun (WGS) entry which is preliminary data.</text>
</comment>
<dbReference type="InterPro" id="IPR044611">
    <property type="entry name" value="E3A/B/C-like"/>
</dbReference>